<name>A0A0Q3WZE0_9BACI</name>
<dbReference type="AlphaFoldDB" id="A0A0Q3WZE0"/>
<dbReference type="OrthoDB" id="9793236at2"/>
<reference evidence="2 3" key="1">
    <citation type="submission" date="2015-09" db="EMBL/GenBank/DDBJ databases">
        <title>Genome sequencing project for genomic taxonomy and phylogenomics of Bacillus-like bacteria.</title>
        <authorList>
            <person name="Liu B."/>
            <person name="Wang J."/>
            <person name="Zhu Y."/>
            <person name="Liu G."/>
            <person name="Chen Q."/>
            <person name="Chen Z."/>
            <person name="Lan J."/>
            <person name="Che J."/>
            <person name="Ge C."/>
            <person name="Shi H."/>
            <person name="Pan Z."/>
            <person name="Liu X."/>
        </authorList>
    </citation>
    <scope>NUCLEOTIDE SEQUENCE [LARGE SCALE GENOMIC DNA]</scope>
    <source>
        <strain evidence="2 3">LMG 18435</strain>
    </source>
</reference>
<dbReference type="SUPFAM" id="SSF56672">
    <property type="entry name" value="DNA/RNA polymerases"/>
    <property type="match status" value="1"/>
</dbReference>
<comment type="caution">
    <text evidence="2">The sequence shown here is derived from an EMBL/GenBank/DDBJ whole genome shotgun (WGS) entry which is preliminary data.</text>
</comment>
<dbReference type="Pfam" id="PF00078">
    <property type="entry name" value="RVT_1"/>
    <property type="match status" value="1"/>
</dbReference>
<dbReference type="PANTHER" id="PTHR34047:SF8">
    <property type="entry name" value="PROTEIN YKFC"/>
    <property type="match status" value="1"/>
</dbReference>
<evidence type="ECO:0000313" key="3">
    <source>
        <dbReference type="Proteomes" id="UP000051888"/>
    </source>
</evidence>
<keyword evidence="3" id="KW-1185">Reference proteome</keyword>
<proteinExistence type="predicted"/>
<evidence type="ECO:0000313" key="2">
    <source>
        <dbReference type="EMBL" id="KQL55260.1"/>
    </source>
</evidence>
<dbReference type="Proteomes" id="UP000051888">
    <property type="component" value="Unassembled WGS sequence"/>
</dbReference>
<feature type="domain" description="Reverse transcriptase" evidence="1">
    <location>
        <begin position="26"/>
        <end position="264"/>
    </location>
</feature>
<evidence type="ECO:0000259" key="1">
    <source>
        <dbReference type="PROSITE" id="PS50878"/>
    </source>
</evidence>
<dbReference type="PANTHER" id="PTHR34047">
    <property type="entry name" value="NUCLEAR INTRON MATURASE 1, MITOCHONDRIAL-RELATED"/>
    <property type="match status" value="1"/>
</dbReference>
<protein>
    <recommendedName>
        <fullName evidence="1">Reverse transcriptase domain-containing protein</fullName>
    </recommendedName>
</protein>
<dbReference type="InterPro" id="IPR000477">
    <property type="entry name" value="RT_dom"/>
</dbReference>
<dbReference type="RefSeq" id="WP_055741059.1">
    <property type="nucleotide sequence ID" value="NZ_JAAIWL010000005.1"/>
</dbReference>
<accession>A0A0Q3WZE0</accession>
<gene>
    <name evidence="2" type="ORF">AN964_18245</name>
</gene>
<dbReference type="EMBL" id="LJJC01000004">
    <property type="protein sequence ID" value="KQL55260.1"/>
    <property type="molecule type" value="Genomic_DNA"/>
</dbReference>
<dbReference type="PROSITE" id="PS50878">
    <property type="entry name" value="RT_POL"/>
    <property type="match status" value="1"/>
</dbReference>
<dbReference type="PATRIC" id="fig|157838.3.peg.4047"/>
<sequence>MVKYQLTKELLRNYFSTYYDQLRTGNDRINPSNFNKIKETEFNLILKKIDNQSYKFTDLKEIILPSHRKVFIPTIRDRLVIEYLKDRIKQKYHINFPNRDDIIKTIQLKFNFEMDFYIIRLDIKHFFDSIPNNILLSKIKEKSLLSSHEYFILKELFRKSHRGLPQGVSVSNVLSEIYLEHFDQDLKQIHNRLNYYCRYVDDILLIINGKLTQSEINLIQKKIATIFKRYHLKINESKFSFTLFPLLNPKKDDKYGFDFLGYRFTIENKKLSYSITKEKIRKYIEKIKFCFVDFKKNRNMELLIHRLDFLTKKNAIIKKEQFISRNKEIGYRKKKICYGFMENYNLISENERIRISKYIDELLKSEINSIKFILNSYKFNISNKSKHRLFSISLSKNMNIYNAIYRYKKEDYIKKLIDINPMYTFNELKNYSYKELSKMYFKFLRSDML</sequence>
<dbReference type="InterPro" id="IPR051083">
    <property type="entry name" value="GrpII_Intron_Splice-Mob/Def"/>
</dbReference>
<dbReference type="InterPro" id="IPR043502">
    <property type="entry name" value="DNA/RNA_pol_sf"/>
</dbReference>
<organism evidence="2 3">
    <name type="scientific">Heyndrickxia shackletonii</name>
    <dbReference type="NCBI Taxonomy" id="157838"/>
    <lineage>
        <taxon>Bacteria</taxon>
        <taxon>Bacillati</taxon>
        <taxon>Bacillota</taxon>
        <taxon>Bacilli</taxon>
        <taxon>Bacillales</taxon>
        <taxon>Bacillaceae</taxon>
        <taxon>Heyndrickxia</taxon>
    </lineage>
</organism>